<proteinExistence type="inferred from homology"/>
<feature type="domain" description="AIG1-type G" evidence="4">
    <location>
        <begin position="24"/>
        <end position="200"/>
    </location>
</feature>
<evidence type="ECO:0000313" key="5">
    <source>
        <dbReference type="Proteomes" id="UP000694888"/>
    </source>
</evidence>
<dbReference type="InterPro" id="IPR045058">
    <property type="entry name" value="GIMA/IAN/Toc"/>
</dbReference>
<dbReference type="InterPro" id="IPR006703">
    <property type="entry name" value="G_AIG1"/>
</dbReference>
<dbReference type="PANTHER" id="PTHR10903">
    <property type="entry name" value="GTPASE, IMAP FAMILY MEMBER-RELATED"/>
    <property type="match status" value="1"/>
</dbReference>
<evidence type="ECO:0000256" key="1">
    <source>
        <dbReference type="ARBA" id="ARBA00008535"/>
    </source>
</evidence>
<keyword evidence="2" id="KW-0547">Nucleotide-binding</keyword>
<dbReference type="GeneID" id="106013000"/>
<keyword evidence="5" id="KW-1185">Reference proteome</keyword>
<dbReference type="Pfam" id="PF04548">
    <property type="entry name" value="AIG1"/>
    <property type="match status" value="1"/>
</dbReference>
<evidence type="ECO:0000256" key="3">
    <source>
        <dbReference type="ARBA" id="ARBA00023134"/>
    </source>
</evidence>
<dbReference type="PROSITE" id="PS51720">
    <property type="entry name" value="G_AIG1"/>
    <property type="match status" value="1"/>
</dbReference>
<accession>A0ABM1A8S2</accession>
<dbReference type="Gene3D" id="3.40.50.300">
    <property type="entry name" value="P-loop containing nucleotide triphosphate hydrolases"/>
    <property type="match status" value="1"/>
</dbReference>
<dbReference type="PANTHER" id="PTHR10903:SF184">
    <property type="entry name" value="GTP-BINDING PROTEIN A"/>
    <property type="match status" value="1"/>
</dbReference>
<evidence type="ECO:0000313" key="6">
    <source>
        <dbReference type="RefSeq" id="XP_012943010.1"/>
    </source>
</evidence>
<dbReference type="Proteomes" id="UP000694888">
    <property type="component" value="Unplaced"/>
</dbReference>
<organism evidence="5 6">
    <name type="scientific">Aplysia californica</name>
    <name type="common">California sea hare</name>
    <dbReference type="NCBI Taxonomy" id="6500"/>
    <lineage>
        <taxon>Eukaryota</taxon>
        <taxon>Metazoa</taxon>
        <taxon>Spiralia</taxon>
        <taxon>Lophotrochozoa</taxon>
        <taxon>Mollusca</taxon>
        <taxon>Gastropoda</taxon>
        <taxon>Heterobranchia</taxon>
        <taxon>Euthyneura</taxon>
        <taxon>Tectipleura</taxon>
        <taxon>Aplysiida</taxon>
        <taxon>Aplysioidea</taxon>
        <taxon>Aplysiidae</taxon>
        <taxon>Aplysia</taxon>
    </lineage>
</organism>
<dbReference type="RefSeq" id="XP_012943010.1">
    <property type="nucleotide sequence ID" value="XM_013087556.2"/>
</dbReference>
<name>A0ABM1A8S2_APLCA</name>
<dbReference type="InterPro" id="IPR027417">
    <property type="entry name" value="P-loop_NTPase"/>
</dbReference>
<evidence type="ECO:0000259" key="4">
    <source>
        <dbReference type="PROSITE" id="PS51720"/>
    </source>
</evidence>
<gene>
    <name evidence="6" type="primary">LOC106013000</name>
</gene>
<evidence type="ECO:0000256" key="2">
    <source>
        <dbReference type="ARBA" id="ARBA00022741"/>
    </source>
</evidence>
<sequence>MFKLGKRPQPPLMPNGNKKFKFGPIQWNLMMIGKTGHGKSSTGNSILGRTAFVVSDSSESETDAVQVAFTSLSADRGSVKVADTPGIGDTRMDTVTAIRKACKDLESGIQKCPGGVHAFLLVLKYGNRFTEEESRTVRSLKSLLGEDVLRRHCVIVFTHGELFDLSRKKGPGNSGDFSSWCCEQTGGLGDLIEECQHRCV</sequence>
<protein>
    <submittedName>
        <fullName evidence="6">GTPase IMAP family member 7</fullName>
    </submittedName>
</protein>
<keyword evidence="3" id="KW-0342">GTP-binding</keyword>
<comment type="similarity">
    <text evidence="1">Belongs to the TRAFAC class TrmE-Era-EngA-EngB-Septin-like GTPase superfamily. AIG1/Toc34/Toc159-like paraseptin GTPase family. IAN subfamily.</text>
</comment>
<dbReference type="SUPFAM" id="SSF52540">
    <property type="entry name" value="P-loop containing nucleoside triphosphate hydrolases"/>
    <property type="match status" value="1"/>
</dbReference>
<reference evidence="6" key="1">
    <citation type="submission" date="2025-08" db="UniProtKB">
        <authorList>
            <consortium name="RefSeq"/>
        </authorList>
    </citation>
    <scope>IDENTIFICATION</scope>
</reference>